<dbReference type="PANTHER" id="PTHR45436:SF5">
    <property type="entry name" value="SENSOR HISTIDINE KINASE TRCS"/>
    <property type="match status" value="1"/>
</dbReference>
<keyword evidence="3" id="KW-0597">Phosphoprotein</keyword>
<dbReference type="InterPro" id="IPR050428">
    <property type="entry name" value="TCS_sensor_his_kinase"/>
</dbReference>
<feature type="compositionally biased region" description="Polar residues" evidence="6">
    <location>
        <begin position="824"/>
        <end position="841"/>
    </location>
</feature>
<dbReference type="InterPro" id="IPR013587">
    <property type="entry name" value="Nitrate/nitrite_sensing"/>
</dbReference>
<dbReference type="EC" id="2.7.13.3" evidence="2"/>
<feature type="region of interest" description="Disordered" evidence="6">
    <location>
        <begin position="718"/>
        <end position="841"/>
    </location>
</feature>
<sequence>MLIPSAAAVVLWLVASGYLVSTGFYDREVASTVRQVSIPAVTGLSSIQQERSLSIAYLAHPSSGLQDLIDQRRQTDERLATLRSVANSALTFAPASIKTRWKALSDNLDQLQGVRSTIDAGTANRKHVYDFFNGLLDSATDLFDTQARVVPDVTASQGGIAATETFHASDLMSRAGSTITGAFGSHALSEDDYLQFVGLVGAYHAQLNDLAAHLRPEVRAQYEQLTSGSAWQQLIAAEDTLINTGRWSDGVPHSLAATAASWGALTTQVSDALINLTIAQADEVSSRALHTGNVQLLTAVLGSVLALLIAAGAIWWAVRQSDQLVGKALVVRLGRLGEDAAMAVEQRLPEMMDRLRRQEDVDPAVELPGRDYGGDEIGQLAEALNNSLQVAVGAVIEEAKTRTASMAMLEGVARRPQGPLQQSLQVIERLQKRFDDQKGEVLGELFDVNHKLAQTRRFLENLIILAGGQTGRRFAKPVPVRSVLLAAQAETLHYQRIKIRYSDEIALAGHAVAGTTHLLAELLDNALTFSRPPTEVLVTCRSMGTHRGAVIEIEDAGVGMPLDDLERANLLLANAPTPDLNTIKDGKQVGLWVVAELAKRDKVQVTLRTSAYGGLLAVVLLPDRLIADPQMSTTDTAAAPLTVPAGIHPAMPSQSTPAFAMATSTYDDARHASTYDDARHASTYDDASHTSTYDDTRQPPGQAAATTMATDAYAVTRPTASAPTGGQLRTEHPESMVNDRQSGNIAADPSAADPSNSWVGSASVPSKPRPSRPPLPERKPQRHLAPQLRGGDTSVPSEPAEPTRSPEENRDRFARYQRGRQAGRTDNTAETPTSNDYDWNP</sequence>
<evidence type="ECO:0000256" key="5">
    <source>
        <dbReference type="ARBA" id="ARBA00022777"/>
    </source>
</evidence>
<dbReference type="InterPro" id="IPR003594">
    <property type="entry name" value="HATPase_dom"/>
</dbReference>
<name>A0A8J3QZQ8_9ACTN</name>
<keyword evidence="7" id="KW-1133">Transmembrane helix</keyword>
<protein>
    <recommendedName>
        <fullName evidence="2">histidine kinase</fullName>
        <ecNumber evidence="2">2.7.13.3</ecNumber>
    </recommendedName>
</protein>
<dbReference type="InterPro" id="IPR036890">
    <property type="entry name" value="HATPase_C_sf"/>
</dbReference>
<evidence type="ECO:0000259" key="8">
    <source>
        <dbReference type="Pfam" id="PF02518"/>
    </source>
</evidence>
<evidence type="ECO:0000313" key="11">
    <source>
        <dbReference type="Proteomes" id="UP000642748"/>
    </source>
</evidence>
<evidence type="ECO:0000256" key="3">
    <source>
        <dbReference type="ARBA" id="ARBA00022553"/>
    </source>
</evidence>
<evidence type="ECO:0000256" key="4">
    <source>
        <dbReference type="ARBA" id="ARBA00022679"/>
    </source>
</evidence>
<feature type="compositionally biased region" description="Basic and acidic residues" evidence="6">
    <location>
        <begin position="804"/>
        <end position="814"/>
    </location>
</feature>
<evidence type="ECO:0000259" key="9">
    <source>
        <dbReference type="Pfam" id="PF08376"/>
    </source>
</evidence>
<feature type="compositionally biased region" description="Low complexity" evidence="6">
    <location>
        <begin position="746"/>
        <end position="755"/>
    </location>
</feature>
<dbReference type="GO" id="GO:0000160">
    <property type="term" value="P:phosphorelay signal transduction system"/>
    <property type="evidence" value="ECO:0007669"/>
    <property type="project" value="TreeGrafter"/>
</dbReference>
<dbReference type="Proteomes" id="UP000642748">
    <property type="component" value="Unassembled WGS sequence"/>
</dbReference>
<comment type="catalytic activity">
    <reaction evidence="1">
        <text>ATP + protein L-histidine = ADP + protein N-phospho-L-histidine.</text>
        <dbReference type="EC" id="2.7.13.3"/>
    </reaction>
</comment>
<gene>
    <name evidence="10" type="ORF">Raf01_84410</name>
</gene>
<dbReference type="EMBL" id="BONZ01000092">
    <property type="protein sequence ID" value="GIH20269.1"/>
    <property type="molecule type" value="Genomic_DNA"/>
</dbReference>
<feature type="domain" description="Histidine kinase/HSP90-like ATPase" evidence="8">
    <location>
        <begin position="516"/>
        <end position="622"/>
    </location>
</feature>
<feature type="region of interest" description="Disordered" evidence="6">
    <location>
        <begin position="677"/>
        <end position="706"/>
    </location>
</feature>
<accession>A0A8J3QZQ8</accession>
<keyword evidence="7" id="KW-0472">Membrane</keyword>
<evidence type="ECO:0000256" key="2">
    <source>
        <dbReference type="ARBA" id="ARBA00012438"/>
    </source>
</evidence>
<reference evidence="10" key="1">
    <citation type="submission" date="2021-01" db="EMBL/GenBank/DDBJ databases">
        <title>Whole genome shotgun sequence of Rugosimonospora africana NBRC 104875.</title>
        <authorList>
            <person name="Komaki H."/>
            <person name="Tamura T."/>
        </authorList>
    </citation>
    <scope>NUCLEOTIDE SEQUENCE</scope>
    <source>
        <strain evidence="10">NBRC 104875</strain>
    </source>
</reference>
<proteinExistence type="predicted"/>
<evidence type="ECO:0000256" key="1">
    <source>
        <dbReference type="ARBA" id="ARBA00000085"/>
    </source>
</evidence>
<evidence type="ECO:0000256" key="6">
    <source>
        <dbReference type="SAM" id="MobiDB-lite"/>
    </source>
</evidence>
<dbReference type="Gene3D" id="3.30.565.10">
    <property type="entry name" value="Histidine kinase-like ATPase, C-terminal domain"/>
    <property type="match status" value="1"/>
</dbReference>
<keyword evidence="5 10" id="KW-0418">Kinase</keyword>
<feature type="compositionally biased region" description="Basic and acidic residues" evidence="6">
    <location>
        <begin position="677"/>
        <end position="697"/>
    </location>
</feature>
<keyword evidence="4" id="KW-0808">Transferase</keyword>
<dbReference type="Pfam" id="PF02518">
    <property type="entry name" value="HATPase_c"/>
    <property type="match status" value="1"/>
</dbReference>
<dbReference type="AlphaFoldDB" id="A0A8J3QZQ8"/>
<dbReference type="Pfam" id="PF08376">
    <property type="entry name" value="NIT"/>
    <property type="match status" value="1"/>
</dbReference>
<keyword evidence="11" id="KW-1185">Reference proteome</keyword>
<organism evidence="10 11">
    <name type="scientific">Rugosimonospora africana</name>
    <dbReference type="NCBI Taxonomy" id="556532"/>
    <lineage>
        <taxon>Bacteria</taxon>
        <taxon>Bacillati</taxon>
        <taxon>Actinomycetota</taxon>
        <taxon>Actinomycetes</taxon>
        <taxon>Micromonosporales</taxon>
        <taxon>Micromonosporaceae</taxon>
        <taxon>Rugosimonospora</taxon>
    </lineage>
</organism>
<dbReference type="GO" id="GO:0005886">
    <property type="term" value="C:plasma membrane"/>
    <property type="evidence" value="ECO:0007669"/>
    <property type="project" value="TreeGrafter"/>
</dbReference>
<evidence type="ECO:0000313" key="10">
    <source>
        <dbReference type="EMBL" id="GIH20269.1"/>
    </source>
</evidence>
<dbReference type="GO" id="GO:0004673">
    <property type="term" value="F:protein histidine kinase activity"/>
    <property type="evidence" value="ECO:0007669"/>
    <property type="project" value="UniProtKB-EC"/>
</dbReference>
<dbReference type="RefSeq" id="WP_239134382.1">
    <property type="nucleotide sequence ID" value="NZ_BONZ01000092.1"/>
</dbReference>
<comment type="caution">
    <text evidence="10">The sequence shown here is derived from an EMBL/GenBank/DDBJ whole genome shotgun (WGS) entry which is preliminary data.</text>
</comment>
<feature type="transmembrane region" description="Helical" evidence="7">
    <location>
        <begin position="296"/>
        <end position="318"/>
    </location>
</feature>
<evidence type="ECO:0000256" key="7">
    <source>
        <dbReference type="SAM" id="Phobius"/>
    </source>
</evidence>
<dbReference type="PANTHER" id="PTHR45436">
    <property type="entry name" value="SENSOR HISTIDINE KINASE YKOH"/>
    <property type="match status" value="1"/>
</dbReference>
<feature type="domain" description="Nitrate/nitrite sensing protein" evidence="9">
    <location>
        <begin position="46"/>
        <end position="284"/>
    </location>
</feature>
<keyword evidence="7" id="KW-0812">Transmembrane</keyword>
<dbReference type="SUPFAM" id="SSF55874">
    <property type="entry name" value="ATPase domain of HSP90 chaperone/DNA topoisomerase II/histidine kinase"/>
    <property type="match status" value="1"/>
</dbReference>